<dbReference type="EMBL" id="JBHSFS010000017">
    <property type="protein sequence ID" value="MFC4516966.1"/>
    <property type="molecule type" value="Genomic_DNA"/>
</dbReference>
<name>A0ABV9BS66_9ACTN</name>
<organism evidence="7 8">
    <name type="scientific">Streptomyces ehimensis</name>
    <dbReference type="NCBI Taxonomy" id="68195"/>
    <lineage>
        <taxon>Bacteria</taxon>
        <taxon>Bacillati</taxon>
        <taxon>Actinomycetota</taxon>
        <taxon>Actinomycetes</taxon>
        <taxon>Kitasatosporales</taxon>
        <taxon>Streptomycetaceae</taxon>
        <taxon>Streptomyces</taxon>
    </lineage>
</organism>
<evidence type="ECO:0000256" key="3">
    <source>
        <dbReference type="ARBA" id="ARBA00022630"/>
    </source>
</evidence>
<dbReference type="Gene3D" id="3.30.465.10">
    <property type="match status" value="1"/>
</dbReference>
<dbReference type="Pfam" id="PF01565">
    <property type="entry name" value="FAD_binding_4"/>
    <property type="match status" value="1"/>
</dbReference>
<dbReference type="InterPro" id="IPR016169">
    <property type="entry name" value="FAD-bd_PCMH_sub2"/>
</dbReference>
<protein>
    <submittedName>
        <fullName evidence="7">FAD-binding oxidoreductase</fullName>
    </submittedName>
</protein>
<evidence type="ECO:0000313" key="7">
    <source>
        <dbReference type="EMBL" id="MFC4516966.1"/>
    </source>
</evidence>
<dbReference type="InterPro" id="IPR036318">
    <property type="entry name" value="FAD-bd_PCMH-like_sf"/>
</dbReference>
<dbReference type="InterPro" id="IPR050416">
    <property type="entry name" value="FAD-linked_Oxidoreductase"/>
</dbReference>
<keyword evidence="8" id="KW-1185">Reference proteome</keyword>
<feature type="domain" description="FAD-binding PCMH-type" evidence="6">
    <location>
        <begin position="52"/>
        <end position="240"/>
    </location>
</feature>
<dbReference type="InterPro" id="IPR016166">
    <property type="entry name" value="FAD-bd_PCMH"/>
</dbReference>
<dbReference type="PANTHER" id="PTHR42973:SF39">
    <property type="entry name" value="FAD-BINDING PCMH-TYPE DOMAIN-CONTAINING PROTEIN"/>
    <property type="match status" value="1"/>
</dbReference>
<dbReference type="InterPro" id="IPR006094">
    <property type="entry name" value="Oxid_FAD_bind_N"/>
</dbReference>
<gene>
    <name evidence="7" type="ORF">ACFPEN_29085</name>
</gene>
<sequence>MEQDTRRVVDTGEAAVGGVALGTAPPAAVLDDAARAGAVAVAPGDARYADLRRGYNQRWISNAESIRLVHTRRQVEDAVREAFAADKKIAIRSGGHCYEGFGIDAKLLLDLSHMNAVYFDERRGAFAIEPGATLGEVYRALYKAWGVTIPGGACPSVGIGGHIAGGGHGPLSRLHGLTVDYLHAVEVVTVNAAGKVVTLVATREDWEEGRPKGALWWAHTGGGGGNFGVATRYWFRAPGVQGNDPATLLPKPPGEVFLSTVTWQWAEVTEESFTRLVRNYSTWCENNSAADSPYAALYSQFMPTPRAAGSFSMIAQFDATRPDSEQLLNDFLAAVSAGTGLTPKTQVLRLPWLHATMWPSLTGPNTPTFSFKAKSAYQRACLPDEQLRAMYRHLGGEVAYGNPAARLLMITFGGKINTRPREATAYPHRDSVMELHYVTTWVPGTDEAPHLKWLRDFYADVYAPTGGVPVPNDVTNGCYVNYPDTDLDDPAYNSSGLSAHQLYYADNLEALVAAKQAFDPHDVFRHAQSIPVK</sequence>
<dbReference type="SUPFAM" id="SSF56176">
    <property type="entry name" value="FAD-binding/transporter-associated domain-like"/>
    <property type="match status" value="1"/>
</dbReference>
<evidence type="ECO:0000256" key="4">
    <source>
        <dbReference type="ARBA" id="ARBA00022827"/>
    </source>
</evidence>
<reference evidence="8" key="1">
    <citation type="journal article" date="2019" name="Int. J. Syst. Evol. Microbiol.">
        <title>The Global Catalogue of Microorganisms (GCM) 10K type strain sequencing project: providing services to taxonomists for standard genome sequencing and annotation.</title>
        <authorList>
            <consortium name="The Broad Institute Genomics Platform"/>
            <consortium name="The Broad Institute Genome Sequencing Center for Infectious Disease"/>
            <person name="Wu L."/>
            <person name="Ma J."/>
        </authorList>
    </citation>
    <scope>NUCLEOTIDE SEQUENCE [LARGE SCALE GENOMIC DNA]</scope>
    <source>
        <strain evidence="8">CECT 8064</strain>
    </source>
</reference>
<evidence type="ECO:0000313" key="8">
    <source>
        <dbReference type="Proteomes" id="UP001595990"/>
    </source>
</evidence>
<dbReference type="PANTHER" id="PTHR42973">
    <property type="entry name" value="BINDING OXIDOREDUCTASE, PUTATIVE (AFU_ORTHOLOGUE AFUA_1G17690)-RELATED"/>
    <property type="match status" value="1"/>
</dbReference>
<dbReference type="InterPro" id="IPR012951">
    <property type="entry name" value="BBE"/>
</dbReference>
<dbReference type="RefSeq" id="WP_397613974.1">
    <property type="nucleotide sequence ID" value="NZ_JBHSFS010000017.1"/>
</dbReference>
<comment type="cofactor">
    <cofactor evidence="1">
        <name>FAD</name>
        <dbReference type="ChEBI" id="CHEBI:57692"/>
    </cofactor>
</comment>
<comment type="similarity">
    <text evidence="2">Belongs to the oxygen-dependent FAD-linked oxidoreductase family.</text>
</comment>
<dbReference type="Pfam" id="PF08031">
    <property type="entry name" value="BBE"/>
    <property type="match status" value="1"/>
</dbReference>
<proteinExistence type="inferred from homology"/>
<evidence type="ECO:0000256" key="2">
    <source>
        <dbReference type="ARBA" id="ARBA00005466"/>
    </source>
</evidence>
<keyword evidence="3" id="KW-0285">Flavoprotein</keyword>
<comment type="caution">
    <text evidence="7">The sequence shown here is derived from an EMBL/GenBank/DDBJ whole genome shotgun (WGS) entry which is preliminary data.</text>
</comment>
<dbReference type="PROSITE" id="PS51387">
    <property type="entry name" value="FAD_PCMH"/>
    <property type="match status" value="1"/>
</dbReference>
<evidence type="ECO:0000259" key="6">
    <source>
        <dbReference type="PROSITE" id="PS51387"/>
    </source>
</evidence>
<accession>A0ABV9BS66</accession>
<evidence type="ECO:0000256" key="1">
    <source>
        <dbReference type="ARBA" id="ARBA00001974"/>
    </source>
</evidence>
<dbReference type="Gene3D" id="3.40.462.20">
    <property type="match status" value="1"/>
</dbReference>
<dbReference type="Proteomes" id="UP001595990">
    <property type="component" value="Unassembled WGS sequence"/>
</dbReference>
<keyword evidence="4" id="KW-0274">FAD</keyword>
<evidence type="ECO:0000256" key="5">
    <source>
        <dbReference type="ARBA" id="ARBA00023002"/>
    </source>
</evidence>
<keyword evidence="5" id="KW-0560">Oxidoreductase</keyword>